<sequence length="171" mass="18761">MAICFELVVNFGDDAEAAEAAARIDPGQWVLRAGAHRIPLHRPMLAKAGSYIELSILPVAVSWGCVLDGSLPRFQLTAAELTELGHQLYELLAQFRGYVAAKVGWDPESLLDPAELGSEWSDELSDGSIHGLVLCEKLYAELDPSADYEAFQPGYRWIPYRGEEPSNLTAD</sequence>
<comment type="caution">
    <text evidence="1">The sequence shown here is derived from an EMBL/GenBank/DDBJ whole genome shotgun (WGS) entry which is preliminary data.</text>
</comment>
<name>A0A918LAN1_9ACTN</name>
<protein>
    <submittedName>
        <fullName evidence="1">Uncharacterized protein</fullName>
    </submittedName>
</protein>
<organism evidence="1 2">
    <name type="scientific">Streptomyces humidus</name>
    <dbReference type="NCBI Taxonomy" id="52259"/>
    <lineage>
        <taxon>Bacteria</taxon>
        <taxon>Bacillati</taxon>
        <taxon>Actinomycetota</taxon>
        <taxon>Actinomycetes</taxon>
        <taxon>Kitasatosporales</taxon>
        <taxon>Streptomycetaceae</taxon>
        <taxon>Streptomyces</taxon>
    </lineage>
</organism>
<dbReference type="EMBL" id="BMTL01000044">
    <property type="protein sequence ID" value="GGS24048.1"/>
    <property type="molecule type" value="Genomic_DNA"/>
</dbReference>
<accession>A0A918LAN1</accession>
<dbReference type="AlphaFoldDB" id="A0A918LAN1"/>
<reference evidence="1" key="1">
    <citation type="journal article" date="2014" name="Int. J. Syst. Evol. Microbiol.">
        <title>Complete genome sequence of Corynebacterium casei LMG S-19264T (=DSM 44701T), isolated from a smear-ripened cheese.</title>
        <authorList>
            <consortium name="US DOE Joint Genome Institute (JGI-PGF)"/>
            <person name="Walter F."/>
            <person name="Albersmeier A."/>
            <person name="Kalinowski J."/>
            <person name="Ruckert C."/>
        </authorList>
    </citation>
    <scope>NUCLEOTIDE SEQUENCE</scope>
    <source>
        <strain evidence="1">JCM 4386</strain>
    </source>
</reference>
<reference evidence="1" key="2">
    <citation type="submission" date="2020-09" db="EMBL/GenBank/DDBJ databases">
        <authorList>
            <person name="Sun Q."/>
            <person name="Ohkuma M."/>
        </authorList>
    </citation>
    <scope>NUCLEOTIDE SEQUENCE</scope>
    <source>
        <strain evidence="1">JCM 4386</strain>
    </source>
</reference>
<keyword evidence="2" id="KW-1185">Reference proteome</keyword>
<evidence type="ECO:0000313" key="2">
    <source>
        <dbReference type="Proteomes" id="UP000606194"/>
    </source>
</evidence>
<dbReference type="RefSeq" id="WP_190153689.1">
    <property type="nucleotide sequence ID" value="NZ_BMTL01000044.1"/>
</dbReference>
<gene>
    <name evidence="1" type="ORF">GCM10010269_73490</name>
</gene>
<proteinExistence type="predicted"/>
<dbReference type="Proteomes" id="UP000606194">
    <property type="component" value="Unassembled WGS sequence"/>
</dbReference>
<evidence type="ECO:0000313" key="1">
    <source>
        <dbReference type="EMBL" id="GGS24048.1"/>
    </source>
</evidence>